<dbReference type="EMBL" id="CP017075">
    <property type="protein sequence ID" value="AOR76567.1"/>
    <property type="molecule type" value="Genomic_DNA"/>
</dbReference>
<gene>
    <name evidence="1" type="ORF">BES08_07255</name>
</gene>
<reference evidence="2" key="1">
    <citation type="journal article" date="2017" name="J. Biotechnol.">
        <title>Complete genome sequence of Novosphingobium resinovorum SA1, a versatile xenobiotic-degrading bacterium capable of utilizing sulfanilic acid.</title>
        <authorList>
            <person name="Hegedus B."/>
            <person name="Kos P.B."/>
            <person name="Balint B."/>
            <person name="Maroti G."/>
            <person name="Gan H.M."/>
            <person name="Perei K."/>
            <person name="Rakhely G."/>
        </authorList>
    </citation>
    <scope>NUCLEOTIDE SEQUENCE [LARGE SCALE GENOMIC DNA]</scope>
    <source>
        <strain evidence="2">SA1</strain>
    </source>
</reference>
<dbReference type="KEGG" id="nre:BES08_07255"/>
<protein>
    <submittedName>
        <fullName evidence="1">Uncharacterized protein</fullName>
    </submittedName>
</protein>
<accession>A0A1D8A370</accession>
<sequence length="458" mass="51011">MPDYPTTARLWPYQPNWDDGVDVQVEYRTDIFTARSGREQRRALRSAPRRQITYSVALDGETRQRFVRDIRTWQGRPMLLPDPLRSARISAFVPADSDVFTLPAIPHWLGVGTELLIAGSLRRTVTAVDADLAAVTVDDHFADVLAVGTRVQPLLRGILGGSISAAHPVSRVATARLVFAVEPGTEPAPAEGGPGVYIHEGREVFAKRPNWVDGVGEAFEWPVEQVDYGHGRVSTFQPIEMGWLTQTATYLNVGPTEQTEMESFYHRMRGRRGEFLMPTWTDDITVVGDAAEGSPTLLVTGLDDGETGAIMIRLRSGRVLTRQVTATAGGQITVNRTWLEAFTAADVAMVCRLEVARFSSDALTFEWPTTVAAQVKIGFRTLEPLPAENPVEPLDDLSQYLLETSWGDYLDPLDDLDWAVNVRYPAIQFEALPWNMVHEDVLDSFDYFINFTIPESME</sequence>
<evidence type="ECO:0000313" key="1">
    <source>
        <dbReference type="EMBL" id="AOR76567.1"/>
    </source>
</evidence>
<keyword evidence="2" id="KW-1185">Reference proteome</keyword>
<proteinExistence type="predicted"/>
<name>A0A1D8A370_9SPHN</name>
<dbReference type="RefSeq" id="WP_069707978.1">
    <property type="nucleotide sequence ID" value="NZ_CP017075.1"/>
</dbReference>
<dbReference type="AlphaFoldDB" id="A0A1D8A370"/>
<organism evidence="1 2">
    <name type="scientific">Novosphingobium resinovorum</name>
    <dbReference type="NCBI Taxonomy" id="158500"/>
    <lineage>
        <taxon>Bacteria</taxon>
        <taxon>Pseudomonadati</taxon>
        <taxon>Pseudomonadota</taxon>
        <taxon>Alphaproteobacteria</taxon>
        <taxon>Sphingomonadales</taxon>
        <taxon>Sphingomonadaceae</taxon>
        <taxon>Novosphingobium</taxon>
    </lineage>
</organism>
<evidence type="ECO:0000313" key="2">
    <source>
        <dbReference type="Proteomes" id="UP000094626"/>
    </source>
</evidence>
<dbReference type="Proteomes" id="UP000094626">
    <property type="component" value="Chromosome"/>
</dbReference>